<name>A0AAV8S3Q3_9ROSI</name>
<evidence type="ECO:0000313" key="3">
    <source>
        <dbReference type="Proteomes" id="UP001159364"/>
    </source>
</evidence>
<feature type="compositionally biased region" description="Polar residues" evidence="1">
    <location>
        <begin position="200"/>
        <end position="213"/>
    </location>
</feature>
<feature type="compositionally biased region" description="Low complexity" evidence="1">
    <location>
        <begin position="325"/>
        <end position="335"/>
    </location>
</feature>
<dbReference type="PANTHER" id="PTHR31949">
    <property type="entry name" value="GASTRIC MUCIN-LIKE PROTEIN"/>
    <property type="match status" value="1"/>
</dbReference>
<sequence>MKKSRIYRNIPNHKDRDDHDHDLLLFKELNKREKDRLATLLHPLSDDLEPNPVNNALYRIASGRKPSGYEFFGENDNKNDYNWLKTPPATPLFPSLEMEAAAIASELVVQRQLPILQPVSGLTGKLVGLNGRSKSPISSGSNQRFMSNMSSNHINNTKISPSLSKQKNRKEIQTTSPILCLSKDTGTGIAQQELIRSNRPKSTSRGLSPSPLTMRSKIAGFPDDTPSNLLRTNRAASATRGRPSSNNFDQKAVLPERVRSSSRRQSCSPNVTRGRKESTNNSEEVVKVRICNYNQNVHQFLGSRMVERVMNARKSSAAEDRAAKTKSSAAATTTTGTGFGNKMMSKSALDMPIKHVNLIELSIVGGAEEIKRRQDDGNANLNDLEAHIIASLDTPSTTVSLSLYVPLPRSPSPSIFNSLSTLFHPLPSCAVSLSHHLFILTPYCIRSCFLSASLASARGGLSPPPSLLRDLKRWIRT</sequence>
<feature type="region of interest" description="Disordered" evidence="1">
    <location>
        <begin position="316"/>
        <end position="335"/>
    </location>
</feature>
<feature type="region of interest" description="Disordered" evidence="1">
    <location>
        <begin position="150"/>
        <end position="176"/>
    </location>
</feature>
<reference evidence="2 3" key="1">
    <citation type="submission" date="2021-09" db="EMBL/GenBank/DDBJ databases">
        <title>Genomic insights and catalytic innovation underlie evolution of tropane alkaloids biosynthesis.</title>
        <authorList>
            <person name="Wang Y.-J."/>
            <person name="Tian T."/>
            <person name="Huang J.-P."/>
            <person name="Huang S.-X."/>
        </authorList>
    </citation>
    <scope>NUCLEOTIDE SEQUENCE [LARGE SCALE GENOMIC DNA]</scope>
    <source>
        <strain evidence="2">KIB-2018</strain>
        <tissue evidence="2">Leaf</tissue>
    </source>
</reference>
<dbReference type="PANTHER" id="PTHR31949:SF6">
    <property type="entry name" value="DUF4005 DOMAIN-CONTAINING PROTEIN"/>
    <property type="match status" value="1"/>
</dbReference>
<organism evidence="2 3">
    <name type="scientific">Erythroxylum novogranatense</name>
    <dbReference type="NCBI Taxonomy" id="1862640"/>
    <lineage>
        <taxon>Eukaryota</taxon>
        <taxon>Viridiplantae</taxon>
        <taxon>Streptophyta</taxon>
        <taxon>Embryophyta</taxon>
        <taxon>Tracheophyta</taxon>
        <taxon>Spermatophyta</taxon>
        <taxon>Magnoliopsida</taxon>
        <taxon>eudicotyledons</taxon>
        <taxon>Gunneridae</taxon>
        <taxon>Pentapetalae</taxon>
        <taxon>rosids</taxon>
        <taxon>fabids</taxon>
        <taxon>Malpighiales</taxon>
        <taxon>Erythroxylaceae</taxon>
        <taxon>Erythroxylum</taxon>
    </lineage>
</organism>
<protein>
    <submittedName>
        <fullName evidence="2">Uncharacterized protein</fullName>
    </submittedName>
</protein>
<proteinExistence type="predicted"/>
<keyword evidence="3" id="KW-1185">Reference proteome</keyword>
<dbReference type="Proteomes" id="UP001159364">
    <property type="component" value="Unassembled WGS sequence"/>
</dbReference>
<feature type="region of interest" description="Disordered" evidence="1">
    <location>
        <begin position="192"/>
        <end position="282"/>
    </location>
</feature>
<feature type="compositionally biased region" description="Polar residues" evidence="1">
    <location>
        <begin position="150"/>
        <end position="165"/>
    </location>
</feature>
<dbReference type="AlphaFoldDB" id="A0AAV8S3Q3"/>
<dbReference type="GO" id="GO:0043622">
    <property type="term" value="P:cortical microtubule organization"/>
    <property type="evidence" value="ECO:0007669"/>
    <property type="project" value="TreeGrafter"/>
</dbReference>
<feature type="compositionally biased region" description="Polar residues" evidence="1">
    <location>
        <begin position="225"/>
        <end position="249"/>
    </location>
</feature>
<dbReference type="GO" id="GO:0055028">
    <property type="term" value="C:cortical microtubule"/>
    <property type="evidence" value="ECO:0007669"/>
    <property type="project" value="TreeGrafter"/>
</dbReference>
<comment type="caution">
    <text evidence="2">The sequence shown here is derived from an EMBL/GenBank/DDBJ whole genome shotgun (WGS) entry which is preliminary data.</text>
</comment>
<evidence type="ECO:0000313" key="2">
    <source>
        <dbReference type="EMBL" id="KAJ8746832.1"/>
    </source>
</evidence>
<evidence type="ECO:0000256" key="1">
    <source>
        <dbReference type="SAM" id="MobiDB-lite"/>
    </source>
</evidence>
<gene>
    <name evidence="2" type="ORF">K2173_003838</name>
</gene>
<accession>A0AAV8S3Q3</accession>
<dbReference type="EMBL" id="JAIWQS010000266">
    <property type="protein sequence ID" value="KAJ8746832.1"/>
    <property type="molecule type" value="Genomic_DNA"/>
</dbReference>